<dbReference type="Proteomes" id="UP000733379">
    <property type="component" value="Unassembled WGS sequence"/>
</dbReference>
<dbReference type="Pfam" id="PF19086">
    <property type="entry name" value="Terpene_syn_C_2"/>
    <property type="match status" value="1"/>
</dbReference>
<dbReference type="EMBL" id="JAHKNI010000026">
    <property type="protein sequence ID" value="MBU3067888.1"/>
    <property type="molecule type" value="Genomic_DNA"/>
</dbReference>
<keyword evidence="6" id="KW-1185">Reference proteome</keyword>
<protein>
    <submittedName>
        <fullName evidence="5">Polyprenyl synthetase family protein</fullName>
    </submittedName>
</protein>
<feature type="region of interest" description="Disordered" evidence="4">
    <location>
        <begin position="663"/>
        <end position="686"/>
    </location>
</feature>
<keyword evidence="2" id="KW-0479">Metal-binding</keyword>
<gene>
    <name evidence="5" type="ORF">KO481_41040</name>
</gene>
<dbReference type="Pfam" id="PF00348">
    <property type="entry name" value="polyprenyl_synt"/>
    <property type="match status" value="1"/>
</dbReference>
<reference evidence="5 6" key="1">
    <citation type="submission" date="2021-06" db="EMBL/GenBank/DDBJ databases">
        <title>Actinomycetes sequencing.</title>
        <authorList>
            <person name="Shan Q."/>
        </authorList>
    </citation>
    <scope>NUCLEOTIDE SEQUENCE [LARGE SCALE GENOMIC DNA]</scope>
    <source>
        <strain evidence="5 6">NEAU-G5</strain>
    </source>
</reference>
<proteinExistence type="predicted"/>
<evidence type="ECO:0000256" key="3">
    <source>
        <dbReference type="ARBA" id="ARBA00022842"/>
    </source>
</evidence>
<dbReference type="SFLD" id="SFLDS00005">
    <property type="entry name" value="Isoprenoid_Synthase_Type_I"/>
    <property type="match status" value="1"/>
</dbReference>
<evidence type="ECO:0000313" key="6">
    <source>
        <dbReference type="Proteomes" id="UP000733379"/>
    </source>
</evidence>
<accession>A0ABS6BF75</accession>
<dbReference type="SFLD" id="SFLDG01017">
    <property type="entry name" value="Polyprenyl_Transferase_Like"/>
    <property type="match status" value="1"/>
</dbReference>
<dbReference type="InterPro" id="IPR008949">
    <property type="entry name" value="Isoprenoid_synthase_dom_sf"/>
</dbReference>
<dbReference type="PROSITE" id="PS00444">
    <property type="entry name" value="POLYPRENYL_SYNTHASE_2"/>
    <property type="match status" value="1"/>
</dbReference>
<dbReference type="SUPFAM" id="SSF48576">
    <property type="entry name" value="Terpenoid synthases"/>
    <property type="match status" value="2"/>
</dbReference>
<comment type="caution">
    <text evidence="5">The sequence shown here is derived from an EMBL/GenBank/DDBJ whole genome shotgun (WGS) entry which is preliminary data.</text>
</comment>
<evidence type="ECO:0000256" key="4">
    <source>
        <dbReference type="SAM" id="MobiDB-lite"/>
    </source>
</evidence>
<keyword evidence="3" id="KW-0460">Magnesium</keyword>
<sequence>MNSSTRQVIGYHLGWWDEHGNPLDGDGGKALRPVLAMLAAEAAGGTAERATNAAVAVELAHNFSLLHDDIMDGDRTRRHRPTAWTVFGVPAALLAGDALNTLATEALVADGPPLATAGVPRLNEAILRIDDGQAADMAFEGRAEVPLDECVTMARDKTGALFAAACELGAMSAGASPERVWQLRQFGEHLGLVFQLVDDLQGIWGDPAVTGKPVMSDLRARKKSLPVVAALNVGNGPATRLAELYLGDEPLDDAALQTCADLIAEAGAHAWAHQEIQRHLDLALACLQAANPEAAAAGELAALVRQLSVGPSASPAATPGLYRMPTFEGLRQARLSPHLDTARAHALAWARDMAMFAPQAGIPPWTEQQFQGEDYPLLLCRMFPDALGDRVDTLADWCTWTFYVDDFFAKACQRTGSTAPIRAHLARLRQFMPLDPTAAMPVATSPTERGLADLWSRTAPVMSPGWRRRARERIEECLGGNLRELHNFATGHATDPIEYLELKRRTNPGPLAGCLAEYGQPAELPDTVADAQPMRSLIDTLNDASLLVNDIYSYPREAAEGAEPANMVHVLRKFLGGDLQQAVDTTADLVRSRLDQFEHVAAVEVPTMVEEYGLNPAESARVFDYIEVLRDSVPGWYEWFTRTARYPQDLETANPVAVTAAEPTTPRRLGGPTGLGTSTARRLLPS</sequence>
<evidence type="ECO:0000256" key="1">
    <source>
        <dbReference type="ARBA" id="ARBA00005128"/>
    </source>
</evidence>
<name>A0ABS6BF75_9NOCA</name>
<evidence type="ECO:0000313" key="5">
    <source>
        <dbReference type="EMBL" id="MBU3067888.1"/>
    </source>
</evidence>
<comment type="pathway">
    <text evidence="1">Isoprenoid biosynthesis.</text>
</comment>
<dbReference type="InterPro" id="IPR000092">
    <property type="entry name" value="Polyprenyl_synt"/>
</dbReference>
<dbReference type="CDD" id="cd00685">
    <property type="entry name" value="Trans_IPPS_HT"/>
    <property type="match status" value="1"/>
</dbReference>
<dbReference type="PANTHER" id="PTHR12001">
    <property type="entry name" value="GERANYLGERANYL PYROPHOSPHATE SYNTHASE"/>
    <property type="match status" value="1"/>
</dbReference>
<evidence type="ECO:0000256" key="2">
    <source>
        <dbReference type="ARBA" id="ARBA00022723"/>
    </source>
</evidence>
<dbReference type="Gene3D" id="1.10.600.10">
    <property type="entry name" value="Farnesyl Diphosphate Synthase"/>
    <property type="match status" value="2"/>
</dbReference>
<dbReference type="InterPro" id="IPR033749">
    <property type="entry name" value="Polyprenyl_synt_CS"/>
</dbReference>
<dbReference type="PANTHER" id="PTHR12001:SF86">
    <property type="entry name" value="GERANYLGERANYL DIPHOSPHATE SYNTHASE"/>
    <property type="match status" value="1"/>
</dbReference>
<dbReference type="PROSITE" id="PS00723">
    <property type="entry name" value="POLYPRENYL_SYNTHASE_1"/>
    <property type="match status" value="1"/>
</dbReference>
<organism evidence="5 6">
    <name type="scientific">Nocardia albiluteola</name>
    <dbReference type="NCBI Taxonomy" id="2842303"/>
    <lineage>
        <taxon>Bacteria</taxon>
        <taxon>Bacillati</taxon>
        <taxon>Actinomycetota</taxon>
        <taxon>Actinomycetes</taxon>
        <taxon>Mycobacteriales</taxon>
        <taxon>Nocardiaceae</taxon>
        <taxon>Nocardia</taxon>
    </lineage>
</organism>